<dbReference type="AlphaFoldDB" id="A0A5B0D912"/>
<dbReference type="RefSeq" id="WP_149518659.1">
    <property type="nucleotide sequence ID" value="NZ_VSJJ01000015.1"/>
</dbReference>
<comment type="caution">
    <text evidence="1">The sequence shown here is derived from an EMBL/GenBank/DDBJ whole genome shotgun (WGS) entry which is preliminary data.</text>
</comment>
<reference evidence="1 2" key="1">
    <citation type="submission" date="2019-08" db="EMBL/GenBank/DDBJ databases">
        <title>Genome sequence and analysis of Streptococcus cristatus strain S22 isolated from throat swab of children scarlet fever in Hangzhou, China.</title>
        <authorList>
            <person name="Huang Y."/>
            <person name="Xie L."/>
        </authorList>
    </citation>
    <scope>NUCLEOTIDE SEQUENCE [LARGE SCALE GENOMIC DNA]</scope>
    <source>
        <strain evidence="1 2">S22</strain>
    </source>
</reference>
<dbReference type="Proteomes" id="UP000323039">
    <property type="component" value="Unassembled WGS sequence"/>
</dbReference>
<evidence type="ECO:0000313" key="2">
    <source>
        <dbReference type="Proteomes" id="UP000323039"/>
    </source>
</evidence>
<dbReference type="EMBL" id="VSJJ01000015">
    <property type="protein sequence ID" value="KAA0963213.1"/>
    <property type="molecule type" value="Genomic_DNA"/>
</dbReference>
<protein>
    <submittedName>
        <fullName evidence="1">Uncharacterized protein</fullName>
    </submittedName>
</protein>
<proteinExistence type="predicted"/>
<sequence length="85" mass="10324">MNKRIKKKKRLELEVQKLQTDFCVLSRENIDLDKRLAEYKTELNTFRQAQKRHETICGVNVEATNEKFSSIRQELEQLKKPFWKR</sequence>
<evidence type="ECO:0000313" key="1">
    <source>
        <dbReference type="EMBL" id="KAA0963213.1"/>
    </source>
</evidence>
<organism evidence="1 2">
    <name type="scientific">Streptococcus cristatus</name>
    <dbReference type="NCBI Taxonomy" id="45634"/>
    <lineage>
        <taxon>Bacteria</taxon>
        <taxon>Bacillati</taxon>
        <taxon>Bacillota</taxon>
        <taxon>Bacilli</taxon>
        <taxon>Lactobacillales</taxon>
        <taxon>Streptococcaceae</taxon>
        <taxon>Streptococcus</taxon>
    </lineage>
</organism>
<gene>
    <name evidence="1" type="ORF">FXF62_10290</name>
</gene>
<accession>A0A5B0D912</accession>
<name>A0A5B0D912_STRCR</name>